<feature type="transmembrane region" description="Helical" evidence="1">
    <location>
        <begin position="337"/>
        <end position="356"/>
    </location>
</feature>
<feature type="transmembrane region" description="Helical" evidence="1">
    <location>
        <begin position="175"/>
        <end position="198"/>
    </location>
</feature>
<evidence type="ECO:0000256" key="1">
    <source>
        <dbReference type="SAM" id="Phobius"/>
    </source>
</evidence>
<feature type="transmembrane region" description="Helical" evidence="1">
    <location>
        <begin position="363"/>
        <end position="382"/>
    </location>
</feature>
<feature type="transmembrane region" description="Helical" evidence="1">
    <location>
        <begin position="277"/>
        <end position="295"/>
    </location>
</feature>
<gene>
    <name evidence="2" type="ORF">A2976_01680</name>
</gene>
<keyword evidence="1" id="KW-0812">Transmembrane</keyword>
<comment type="caution">
    <text evidence="2">The sequence shown here is derived from an EMBL/GenBank/DDBJ whole genome shotgun (WGS) entry which is preliminary data.</text>
</comment>
<reference evidence="2 3" key="1">
    <citation type="journal article" date="2016" name="Nat. Commun.">
        <title>Thousands of microbial genomes shed light on interconnected biogeochemical processes in an aquifer system.</title>
        <authorList>
            <person name="Anantharaman K."/>
            <person name="Brown C.T."/>
            <person name="Hug L.A."/>
            <person name="Sharon I."/>
            <person name="Castelle C.J."/>
            <person name="Probst A.J."/>
            <person name="Thomas B.C."/>
            <person name="Singh A."/>
            <person name="Wilkins M.J."/>
            <person name="Karaoz U."/>
            <person name="Brodie E.L."/>
            <person name="Williams K.H."/>
            <person name="Hubbard S.S."/>
            <person name="Banfield J.F."/>
        </authorList>
    </citation>
    <scope>NUCLEOTIDE SEQUENCE [LARGE SCALE GENOMIC DNA]</scope>
</reference>
<feature type="transmembrane region" description="Helical" evidence="1">
    <location>
        <begin position="47"/>
        <end position="70"/>
    </location>
</feature>
<organism evidence="2 3">
    <name type="scientific">candidate division WWE3 bacterium RIFCSPLOWO2_01_FULL_41_9</name>
    <dbReference type="NCBI Taxonomy" id="1802626"/>
    <lineage>
        <taxon>Bacteria</taxon>
        <taxon>Katanobacteria</taxon>
    </lineage>
</organism>
<evidence type="ECO:0000313" key="3">
    <source>
        <dbReference type="Proteomes" id="UP000178346"/>
    </source>
</evidence>
<feature type="transmembrane region" description="Helical" evidence="1">
    <location>
        <begin position="125"/>
        <end position="154"/>
    </location>
</feature>
<dbReference type="Proteomes" id="UP000178346">
    <property type="component" value="Unassembled WGS sequence"/>
</dbReference>
<dbReference type="AlphaFoldDB" id="A0A1F4VKJ8"/>
<evidence type="ECO:0008006" key="4">
    <source>
        <dbReference type="Google" id="ProtNLM"/>
    </source>
</evidence>
<feature type="transmembrane region" description="Helical" evidence="1">
    <location>
        <begin position="82"/>
        <end position="105"/>
    </location>
</feature>
<accession>A0A1F4VKJ8</accession>
<feature type="transmembrane region" description="Helical" evidence="1">
    <location>
        <begin position="388"/>
        <end position="408"/>
    </location>
</feature>
<keyword evidence="1" id="KW-1133">Transmembrane helix</keyword>
<dbReference type="EMBL" id="MEVJ01000019">
    <property type="protein sequence ID" value="OGC57654.1"/>
    <property type="molecule type" value="Genomic_DNA"/>
</dbReference>
<sequence length="547" mass="63984">MASLLVSGLGLLVKYDYLPLVSSDLFLSRIEVVNLLVLKYLFTFLQPIFVANILAIFYLILNTSISFILFRRIVKDRIISLMFAILYSGSVFFIFRVVSFTPNLYQLFTFPLLLYFLQFKKTKPVLLGLFVFIMFNLSAYYAYFASIFVFFWYMTDFVISEGLLRRRFALFIKKVTSFYLILLLLLGVFFLPLIMQILPVFSKYNPKDVENVLVNPENRYRPIEDFYSLTYRPWYLVIPPKSSIFFGGFSRSLYEQIKNTNYYLADDYSEVDMAGTYLGWHFILGMIIVAVLLIYKRLSGKELAVFESVYNNSGFILRCFILIGLALLVSHPPSFTISGFNFFTPTAFIFLIIPVFRTLVRWAVIINLLVLVVNVFFYYDLYKVSKSVYYRILFITAFVLLNYFIFAVRVPIINLNSPPDEVVFLKENGGRGDAIAVYPKGDFYSIFWILYHDRPLLNPQDMFDVKQDFSSNKFSKNLITLEGIEGAKKLKPKHLILYEKEINENIFKNSSNIRNIDELRMFFEEKFGKMVYSNNNVSVYERSNLND</sequence>
<feature type="transmembrane region" description="Helical" evidence="1">
    <location>
        <begin position="315"/>
        <end position="331"/>
    </location>
</feature>
<name>A0A1F4VKJ8_UNCKA</name>
<keyword evidence="1" id="KW-0472">Membrane</keyword>
<proteinExistence type="predicted"/>
<evidence type="ECO:0000313" key="2">
    <source>
        <dbReference type="EMBL" id="OGC57654.1"/>
    </source>
</evidence>
<protein>
    <recommendedName>
        <fullName evidence="4">Glycosyltransferase RgtA/B/C/D-like domain-containing protein</fullName>
    </recommendedName>
</protein>